<feature type="signal peptide" evidence="4">
    <location>
        <begin position="1"/>
        <end position="25"/>
    </location>
</feature>
<name>A0A7W7QPZ7_9ACTN</name>
<dbReference type="GO" id="GO:0016042">
    <property type="term" value="P:lipid catabolic process"/>
    <property type="evidence" value="ECO:0007669"/>
    <property type="project" value="UniProtKB-KW"/>
</dbReference>
<feature type="chain" id="PRO_5031194586" evidence="4">
    <location>
        <begin position="26"/>
        <end position="367"/>
    </location>
</feature>
<dbReference type="AlphaFoldDB" id="A0A7W7QPZ7"/>
<evidence type="ECO:0000256" key="2">
    <source>
        <dbReference type="ARBA" id="ARBA00022963"/>
    </source>
</evidence>
<dbReference type="Proteomes" id="UP000552644">
    <property type="component" value="Unassembled WGS sequence"/>
</dbReference>
<comment type="caution">
    <text evidence="5">The sequence shown here is derived from an EMBL/GenBank/DDBJ whole genome shotgun (WGS) entry which is preliminary data.</text>
</comment>
<sequence>MSKFALRGALATAVTLLLLATPATAATVTPKLPRPTGDHAVGTTTLHLIDTSRPDPWVPSEKSRQLMVSLWYPARSNHGRTAPYMTAEESALLLKGQGIEGVPPDILSRTRTNAVVGARPTGQRRSLPLVVLSPGFTAPRSSLTALAEDLASKGYVVAGVDHTYESFGTTFPDGHTMTCVACQAPDYGPKTTRVRAADVSFVLDRLTGPRPAWRHAGLIDPSRIAMAGHSIGGNSATLAMLNDPRIDAGVNMDGAFHIPIPERGLSRPFMLLGEPKAHVPTGADATWKRDWPRLTGWKRWFTVKGADHASFTDYPLITDQLGLDPGDRLPGARSLEITRTYVGTFLDRTLRHRQRPFPRYPEITSWP</sequence>
<dbReference type="SUPFAM" id="SSF53474">
    <property type="entry name" value="alpha/beta-Hydrolases"/>
    <property type="match status" value="1"/>
</dbReference>
<dbReference type="RefSeq" id="WP_184718073.1">
    <property type="nucleotide sequence ID" value="NZ_JACHJP010000005.1"/>
</dbReference>
<accession>A0A7W7QPZ7</accession>
<dbReference type="Pfam" id="PF03403">
    <property type="entry name" value="PAF-AH_p_II"/>
    <property type="match status" value="2"/>
</dbReference>
<keyword evidence="3" id="KW-0443">Lipid metabolism</keyword>
<evidence type="ECO:0000313" key="6">
    <source>
        <dbReference type="Proteomes" id="UP000552644"/>
    </source>
</evidence>
<keyword evidence="4" id="KW-0732">Signal</keyword>
<evidence type="ECO:0000313" key="5">
    <source>
        <dbReference type="EMBL" id="MBB4917619.1"/>
    </source>
</evidence>
<keyword evidence="6" id="KW-1185">Reference proteome</keyword>
<gene>
    <name evidence="5" type="ORF">FHS44_004739</name>
</gene>
<evidence type="ECO:0000256" key="1">
    <source>
        <dbReference type="ARBA" id="ARBA00022801"/>
    </source>
</evidence>
<evidence type="ECO:0000256" key="3">
    <source>
        <dbReference type="ARBA" id="ARBA00023098"/>
    </source>
</evidence>
<dbReference type="GO" id="GO:0042597">
    <property type="term" value="C:periplasmic space"/>
    <property type="evidence" value="ECO:0007669"/>
    <property type="project" value="UniProtKB-SubCell"/>
</dbReference>
<keyword evidence="1 5" id="KW-0378">Hydrolase</keyword>
<organism evidence="5 6">
    <name type="scientific">Streptosporangium saharense</name>
    <dbReference type="NCBI Taxonomy" id="1706840"/>
    <lineage>
        <taxon>Bacteria</taxon>
        <taxon>Bacillati</taxon>
        <taxon>Actinomycetota</taxon>
        <taxon>Actinomycetes</taxon>
        <taxon>Streptosporangiales</taxon>
        <taxon>Streptosporangiaceae</taxon>
        <taxon>Streptosporangium</taxon>
    </lineage>
</organism>
<dbReference type="InterPro" id="IPR029058">
    <property type="entry name" value="AB_hydrolase_fold"/>
</dbReference>
<evidence type="ECO:0000256" key="4">
    <source>
        <dbReference type="SAM" id="SignalP"/>
    </source>
</evidence>
<proteinExistence type="predicted"/>
<dbReference type="GO" id="GO:0003847">
    <property type="term" value="F:1-alkyl-2-acetylglycerophosphocholine esterase activity"/>
    <property type="evidence" value="ECO:0007669"/>
    <property type="project" value="TreeGrafter"/>
</dbReference>
<dbReference type="PANTHER" id="PTHR10272">
    <property type="entry name" value="PLATELET-ACTIVATING FACTOR ACETYLHYDROLASE"/>
    <property type="match status" value="1"/>
</dbReference>
<reference evidence="5 6" key="1">
    <citation type="submission" date="2020-08" db="EMBL/GenBank/DDBJ databases">
        <title>Genomic Encyclopedia of Type Strains, Phase III (KMG-III): the genomes of soil and plant-associated and newly described type strains.</title>
        <authorList>
            <person name="Whitman W."/>
        </authorList>
    </citation>
    <scope>NUCLEOTIDE SEQUENCE [LARGE SCALE GENOMIC DNA]</scope>
    <source>
        <strain evidence="5 6">CECT 8840</strain>
    </source>
</reference>
<dbReference type="EMBL" id="JACHJP010000005">
    <property type="protein sequence ID" value="MBB4917619.1"/>
    <property type="molecule type" value="Genomic_DNA"/>
</dbReference>
<dbReference type="PANTHER" id="PTHR10272:SF0">
    <property type="entry name" value="PLATELET-ACTIVATING FACTOR ACETYLHYDROLASE"/>
    <property type="match status" value="1"/>
</dbReference>
<protein>
    <submittedName>
        <fullName evidence="5">Putative dienelactone hydrolase</fullName>
    </submittedName>
</protein>
<keyword evidence="2" id="KW-0442">Lipid degradation</keyword>
<dbReference type="Gene3D" id="3.40.50.1820">
    <property type="entry name" value="alpha/beta hydrolase"/>
    <property type="match status" value="1"/>
</dbReference>